<keyword evidence="1" id="KW-1185">Reference proteome</keyword>
<dbReference type="Proteomes" id="UP000095285">
    <property type="component" value="Unassembled WGS sequence"/>
</dbReference>
<organism evidence="1 2">
    <name type="scientific">Loa loa</name>
    <name type="common">Eye worm</name>
    <name type="synonym">Filaria loa</name>
    <dbReference type="NCBI Taxonomy" id="7209"/>
    <lineage>
        <taxon>Eukaryota</taxon>
        <taxon>Metazoa</taxon>
        <taxon>Ecdysozoa</taxon>
        <taxon>Nematoda</taxon>
        <taxon>Chromadorea</taxon>
        <taxon>Rhabditida</taxon>
        <taxon>Spirurina</taxon>
        <taxon>Spiruromorpha</taxon>
        <taxon>Filarioidea</taxon>
        <taxon>Onchocercidae</taxon>
        <taxon>Loa</taxon>
    </lineage>
</organism>
<reference evidence="2" key="2">
    <citation type="submission" date="2016-11" db="UniProtKB">
        <authorList>
            <consortium name="WormBaseParasite"/>
        </authorList>
    </citation>
    <scope>IDENTIFICATION</scope>
</reference>
<proteinExistence type="predicted"/>
<dbReference type="AlphaFoldDB" id="A0A1I7VZV8"/>
<evidence type="ECO:0000313" key="2">
    <source>
        <dbReference type="WBParaSite" id="EN70_81"/>
    </source>
</evidence>
<protein>
    <submittedName>
        <fullName evidence="2">ChSh domain-containing protein</fullName>
    </submittedName>
</protein>
<dbReference type="WBParaSite" id="EN70_81">
    <property type="protein sequence ID" value="EN70_81"/>
    <property type="gene ID" value="EN70_81"/>
</dbReference>
<dbReference type="STRING" id="7209.A0A1I7VZV8"/>
<reference evidence="1" key="1">
    <citation type="submission" date="2012-04" db="EMBL/GenBank/DDBJ databases">
        <title>The Genome Sequence of Loa loa.</title>
        <authorList>
            <consortium name="The Broad Institute Genome Sequencing Platform"/>
            <consortium name="Broad Institute Genome Sequencing Center for Infectious Disease"/>
            <person name="Nutman T.B."/>
            <person name="Fink D.L."/>
            <person name="Russ C."/>
            <person name="Young S."/>
            <person name="Zeng Q."/>
            <person name="Gargeya S."/>
            <person name="Alvarado L."/>
            <person name="Berlin A."/>
            <person name="Chapman S.B."/>
            <person name="Chen Z."/>
            <person name="Freedman E."/>
            <person name="Gellesch M."/>
            <person name="Goldberg J."/>
            <person name="Griggs A."/>
            <person name="Gujja S."/>
            <person name="Heilman E.R."/>
            <person name="Heiman D."/>
            <person name="Howarth C."/>
            <person name="Mehta T."/>
            <person name="Neiman D."/>
            <person name="Pearson M."/>
            <person name="Roberts A."/>
            <person name="Saif S."/>
            <person name="Shea T."/>
            <person name="Shenoy N."/>
            <person name="Sisk P."/>
            <person name="Stolte C."/>
            <person name="Sykes S."/>
            <person name="White J."/>
            <person name="Yandava C."/>
            <person name="Haas B."/>
            <person name="Henn M.R."/>
            <person name="Nusbaum C."/>
            <person name="Birren B."/>
        </authorList>
    </citation>
    <scope>NUCLEOTIDE SEQUENCE [LARGE SCALE GENOMIC DNA]</scope>
</reference>
<name>A0A1I7VZV8_LOALO</name>
<accession>A0A1I7VZV8</accession>
<evidence type="ECO:0000313" key="1">
    <source>
        <dbReference type="Proteomes" id="UP000095285"/>
    </source>
</evidence>
<sequence>MSLTTAEEQCESNSDEKLIVLLNKKQKRGRSSSKDYEPKVEFIGIVQCHDGAVKVIYTKKNETKAHIVSVREAFEIDGFGLVQYFISRCEFGEPQSSKV</sequence>